<evidence type="ECO:0000313" key="3">
    <source>
        <dbReference type="Proteomes" id="UP001183817"/>
    </source>
</evidence>
<name>A0ABU2BJI5_9MICC</name>
<accession>A0ABU2BJI5</accession>
<dbReference type="EMBL" id="JAVDYI010000001">
    <property type="protein sequence ID" value="MDR7358812.1"/>
    <property type="molecule type" value="Genomic_DNA"/>
</dbReference>
<dbReference type="RefSeq" id="WP_310290852.1">
    <property type="nucleotide sequence ID" value="NZ_BAAAWO010000001.1"/>
</dbReference>
<sequence length="124" mass="13484">MSRMFFDYRCGDCAADSEFFIPAPAPESQDCPVCSGVARRRYTSRGLGRSGASLAAVAPAAGSIDCRDNADVPGLCHVAPSARRRMVARHRGDLETYEAETKRQTREFETSGPKTVHQVVGHSH</sequence>
<organism evidence="2 3">
    <name type="scientific">Paeniglutamicibacter sulfureus</name>
    <dbReference type="NCBI Taxonomy" id="43666"/>
    <lineage>
        <taxon>Bacteria</taxon>
        <taxon>Bacillati</taxon>
        <taxon>Actinomycetota</taxon>
        <taxon>Actinomycetes</taxon>
        <taxon>Micrococcales</taxon>
        <taxon>Micrococcaceae</taxon>
        <taxon>Paeniglutamicibacter</taxon>
    </lineage>
</organism>
<feature type="region of interest" description="Disordered" evidence="1">
    <location>
        <begin position="99"/>
        <end position="124"/>
    </location>
</feature>
<comment type="caution">
    <text evidence="2">The sequence shown here is derived from an EMBL/GenBank/DDBJ whole genome shotgun (WGS) entry which is preliminary data.</text>
</comment>
<evidence type="ECO:0000313" key="2">
    <source>
        <dbReference type="EMBL" id="MDR7358812.1"/>
    </source>
</evidence>
<keyword evidence="3" id="KW-1185">Reference proteome</keyword>
<evidence type="ECO:0000256" key="1">
    <source>
        <dbReference type="SAM" id="MobiDB-lite"/>
    </source>
</evidence>
<reference evidence="2 3" key="1">
    <citation type="submission" date="2023-07" db="EMBL/GenBank/DDBJ databases">
        <title>Sequencing the genomes of 1000 actinobacteria strains.</title>
        <authorList>
            <person name="Klenk H.-P."/>
        </authorList>
    </citation>
    <scope>NUCLEOTIDE SEQUENCE [LARGE SCALE GENOMIC DNA]</scope>
    <source>
        <strain evidence="2 3">DSM 20167</strain>
    </source>
</reference>
<feature type="compositionally biased region" description="Basic and acidic residues" evidence="1">
    <location>
        <begin position="99"/>
        <end position="109"/>
    </location>
</feature>
<evidence type="ECO:0008006" key="4">
    <source>
        <dbReference type="Google" id="ProtNLM"/>
    </source>
</evidence>
<gene>
    <name evidence="2" type="ORF">J2S64_002503</name>
</gene>
<dbReference type="Proteomes" id="UP001183817">
    <property type="component" value="Unassembled WGS sequence"/>
</dbReference>
<protein>
    <recommendedName>
        <fullName evidence="4">Zinc ribbon domain-containing protein</fullName>
    </recommendedName>
</protein>
<proteinExistence type="predicted"/>